<feature type="domain" description="C-type lectin" evidence="2">
    <location>
        <begin position="29"/>
        <end position="149"/>
    </location>
</feature>
<name>A0A8J2JCX4_9HEXA</name>
<dbReference type="SMART" id="SM00034">
    <property type="entry name" value="CLECT"/>
    <property type="match status" value="1"/>
</dbReference>
<dbReference type="EMBL" id="CAJVCH010044312">
    <property type="protein sequence ID" value="CAG7717266.1"/>
    <property type="molecule type" value="Genomic_DNA"/>
</dbReference>
<evidence type="ECO:0000313" key="3">
    <source>
        <dbReference type="EMBL" id="CAG7717266.1"/>
    </source>
</evidence>
<evidence type="ECO:0000313" key="4">
    <source>
        <dbReference type="Proteomes" id="UP000708208"/>
    </source>
</evidence>
<sequence length="160" mass="17832">MQPQPRIFLGLCAFAAFVQCQQQVTVGKVGSKTFILLEGSKNVDWETSESMCKAKGLQFAALENSRENGLVSDFVVKRAPVTTAPYVHVCLGGTDKKSEGHWYWVASNKPLAYTNWADHEPQNNTYYNCMMMAPVGDNTKAKWQSNECDNAQCRPLCQSV</sequence>
<proteinExistence type="predicted"/>
<dbReference type="CDD" id="cd00037">
    <property type="entry name" value="CLECT"/>
    <property type="match status" value="1"/>
</dbReference>
<dbReference type="AlphaFoldDB" id="A0A8J2JCX4"/>
<reference evidence="3" key="1">
    <citation type="submission" date="2021-06" db="EMBL/GenBank/DDBJ databases">
        <authorList>
            <person name="Hodson N. C."/>
            <person name="Mongue J. A."/>
            <person name="Jaron S. K."/>
        </authorList>
    </citation>
    <scope>NUCLEOTIDE SEQUENCE</scope>
</reference>
<keyword evidence="4" id="KW-1185">Reference proteome</keyword>
<protein>
    <recommendedName>
        <fullName evidence="2">C-type lectin domain-containing protein</fullName>
    </recommendedName>
</protein>
<organism evidence="3 4">
    <name type="scientific">Allacma fusca</name>
    <dbReference type="NCBI Taxonomy" id="39272"/>
    <lineage>
        <taxon>Eukaryota</taxon>
        <taxon>Metazoa</taxon>
        <taxon>Ecdysozoa</taxon>
        <taxon>Arthropoda</taxon>
        <taxon>Hexapoda</taxon>
        <taxon>Collembola</taxon>
        <taxon>Symphypleona</taxon>
        <taxon>Sminthuridae</taxon>
        <taxon>Allacma</taxon>
    </lineage>
</organism>
<keyword evidence="1" id="KW-0732">Signal</keyword>
<feature type="chain" id="PRO_5035198651" description="C-type lectin domain-containing protein" evidence="1">
    <location>
        <begin position="21"/>
        <end position="160"/>
    </location>
</feature>
<dbReference type="Pfam" id="PF00059">
    <property type="entry name" value="Lectin_C"/>
    <property type="match status" value="1"/>
</dbReference>
<dbReference type="InterPro" id="IPR001304">
    <property type="entry name" value="C-type_lectin-like"/>
</dbReference>
<evidence type="ECO:0000259" key="2">
    <source>
        <dbReference type="PROSITE" id="PS50041"/>
    </source>
</evidence>
<evidence type="ECO:0000256" key="1">
    <source>
        <dbReference type="SAM" id="SignalP"/>
    </source>
</evidence>
<accession>A0A8J2JCX4</accession>
<dbReference type="OrthoDB" id="538816at2759"/>
<feature type="signal peptide" evidence="1">
    <location>
        <begin position="1"/>
        <end position="20"/>
    </location>
</feature>
<dbReference type="Proteomes" id="UP000708208">
    <property type="component" value="Unassembled WGS sequence"/>
</dbReference>
<dbReference type="PROSITE" id="PS50041">
    <property type="entry name" value="C_TYPE_LECTIN_2"/>
    <property type="match status" value="1"/>
</dbReference>
<gene>
    <name evidence="3" type="ORF">AFUS01_LOCUS6731</name>
</gene>
<comment type="caution">
    <text evidence="3">The sequence shown here is derived from an EMBL/GenBank/DDBJ whole genome shotgun (WGS) entry which is preliminary data.</text>
</comment>